<accession>S5SYC0</accession>
<evidence type="ECO:0000313" key="2">
    <source>
        <dbReference type="EMBL" id="AGS36181.1"/>
    </source>
</evidence>
<dbReference type="InterPro" id="IPR057959">
    <property type="entry name" value="Shotoku_capsid"/>
</dbReference>
<dbReference type="KEGG" id="vg:22276015"/>
<organism evidence="2 3">
    <name type="scientific">Bacillariodnavirus LDMD-2013</name>
    <dbReference type="NCBI Taxonomy" id="1379694"/>
    <lineage>
        <taxon>Viruses</taxon>
        <taxon>Monodnaviria</taxon>
        <taxon>Shotokuvirae</taxon>
        <taxon>Cressdnaviricota</taxon>
        <taxon>Arfiviricetes</taxon>
        <taxon>Baphyvirales</taxon>
        <taxon>Bacilladnaviridae</taxon>
        <taxon>Seawadnavirus</taxon>
        <taxon>Seawadnavirus kuhtahan</taxon>
    </lineage>
</organism>
<dbReference type="GeneID" id="22276015"/>
<name>S5SYC0_9VIRU</name>
<keyword evidence="3" id="KW-1185">Reference proteome</keyword>
<dbReference type="Pfam" id="PF25628">
    <property type="entry name" value="Shotoku_capsid"/>
    <property type="match status" value="1"/>
</dbReference>
<reference evidence="2 3" key="1">
    <citation type="journal article" date="2014" name="Environ. Microbiol.">
        <title>Comparative metagenomics: natural populations of induced prophages demonstrate highly unique, lower diversity viral sequences.</title>
        <authorList>
            <person name="McDaniel L.D."/>
            <person name="Rosario K."/>
            <person name="Breitbart M."/>
            <person name="Paul J.H."/>
        </authorList>
    </citation>
    <scope>NUCLEOTIDE SEQUENCE [LARGE SCALE GENOMIC DNA]</scope>
</reference>
<dbReference type="RefSeq" id="YP_009109634.1">
    <property type="nucleotide sequence ID" value="NC_025707.1"/>
</dbReference>
<feature type="region of interest" description="Disordered" evidence="1">
    <location>
        <begin position="1"/>
        <end position="30"/>
    </location>
</feature>
<dbReference type="Proteomes" id="UP000287947">
    <property type="component" value="Segment"/>
</dbReference>
<proteinExistence type="predicted"/>
<evidence type="ECO:0000313" key="3">
    <source>
        <dbReference type="Proteomes" id="UP000287947"/>
    </source>
</evidence>
<feature type="compositionally biased region" description="Basic residues" evidence="1">
    <location>
        <begin position="1"/>
        <end position="27"/>
    </location>
</feature>
<dbReference type="EMBL" id="KF133809">
    <property type="protein sequence ID" value="AGS36181.1"/>
    <property type="molecule type" value="Genomic_DNA"/>
</dbReference>
<dbReference type="OrthoDB" id="21386at10239"/>
<evidence type="ECO:0000256" key="1">
    <source>
        <dbReference type="SAM" id="MobiDB-lite"/>
    </source>
</evidence>
<sequence>MVRKKKTKTRASTKKKTTRKTTTRRKAPGQLSLAERQLAMYHNPFSRATKQPKIPDGKMTESLGFQTQAVGELVAKNSTTTAVGGGILHIMLFGGQNCGMLVEGDNAGSFPNKVTSGTEFASTIGAQLAVGFAGSNGIDFSGSTTVTSFDQYAYWRLVSQGCILNLLNPAEENDGWFEAVRLTEPLNPSDWGAQHVDAQNSLANVAIVPQQMLQNLRQLNIVNENSYTTGVLRDIGTRVFKLHGITDEHDVKRQQQTHELEGGDYPSGRSSLEGIGRPFAVGRDGPVRLIKQYIDQSFDMIYIRIHGRAAGNPTRIHYNLVSNQEIAFDSSERESRFHTTGARVQNFDEHHSAARANQSAAHVIPM</sequence>
<evidence type="ECO:0008006" key="4">
    <source>
        <dbReference type="Google" id="ProtNLM"/>
    </source>
</evidence>
<protein>
    <recommendedName>
        <fullName evidence="4">Capsid protein</fullName>
    </recommendedName>
</protein>